<reference evidence="2 3" key="2">
    <citation type="submission" date="2018-11" db="EMBL/GenBank/DDBJ databases">
        <authorList>
            <consortium name="Pathogen Informatics"/>
        </authorList>
    </citation>
    <scope>NUCLEOTIDE SEQUENCE [LARGE SCALE GENOMIC DNA]</scope>
    <source>
        <strain evidence="2 3">MHpl1</strain>
    </source>
</reference>
<organism evidence="4">
    <name type="scientific">Haemonchus placei</name>
    <name type="common">Barber's pole worm</name>
    <dbReference type="NCBI Taxonomy" id="6290"/>
    <lineage>
        <taxon>Eukaryota</taxon>
        <taxon>Metazoa</taxon>
        <taxon>Ecdysozoa</taxon>
        <taxon>Nematoda</taxon>
        <taxon>Chromadorea</taxon>
        <taxon>Rhabditida</taxon>
        <taxon>Rhabditina</taxon>
        <taxon>Rhabditomorpha</taxon>
        <taxon>Strongyloidea</taxon>
        <taxon>Trichostrongylidae</taxon>
        <taxon>Haemonchus</taxon>
    </lineage>
</organism>
<dbReference type="OrthoDB" id="5829636at2759"/>
<keyword evidence="3" id="KW-1185">Reference proteome</keyword>
<dbReference type="EMBL" id="UZAF01016615">
    <property type="protein sequence ID" value="VDO31162.1"/>
    <property type="molecule type" value="Genomic_DNA"/>
</dbReference>
<evidence type="ECO:0000313" key="4">
    <source>
        <dbReference type="WBParaSite" id="HPLM_0000718701-mRNA-1"/>
    </source>
</evidence>
<reference evidence="4" key="1">
    <citation type="submission" date="2017-02" db="UniProtKB">
        <authorList>
            <consortium name="WormBaseParasite"/>
        </authorList>
    </citation>
    <scope>IDENTIFICATION</scope>
</reference>
<protein>
    <submittedName>
        <fullName evidence="4">Homeobox domain-containing protein</fullName>
    </submittedName>
</protein>
<sequence>MFKVKGKGELLSKFEKGRIFAEKEQGLLNRRFARDLGRCHAVVGNFVKNPARCRTKRSTGRPSLLSEGDNRKREASNTNKSCTKIKSSLELEDCCMGRDE</sequence>
<accession>A0A0N4WA12</accession>
<gene>
    <name evidence="2" type="ORF">HPLM_LOCUS7179</name>
</gene>
<name>A0A0N4WA12_HAEPC</name>
<feature type="region of interest" description="Disordered" evidence="1">
    <location>
        <begin position="53"/>
        <end position="79"/>
    </location>
</feature>
<dbReference type="Proteomes" id="UP000268014">
    <property type="component" value="Unassembled WGS sequence"/>
</dbReference>
<dbReference type="Gene3D" id="1.10.10.60">
    <property type="entry name" value="Homeodomain-like"/>
    <property type="match status" value="1"/>
</dbReference>
<dbReference type="WBParaSite" id="HPLM_0000718701-mRNA-1">
    <property type="protein sequence ID" value="HPLM_0000718701-mRNA-1"/>
    <property type="gene ID" value="HPLM_0000718701"/>
</dbReference>
<evidence type="ECO:0000313" key="2">
    <source>
        <dbReference type="EMBL" id="VDO31162.1"/>
    </source>
</evidence>
<dbReference type="AlphaFoldDB" id="A0A0N4WA12"/>
<evidence type="ECO:0000313" key="3">
    <source>
        <dbReference type="Proteomes" id="UP000268014"/>
    </source>
</evidence>
<evidence type="ECO:0000256" key="1">
    <source>
        <dbReference type="SAM" id="MobiDB-lite"/>
    </source>
</evidence>
<proteinExistence type="predicted"/>